<proteinExistence type="predicted"/>
<organism evidence="1">
    <name type="scientific">Minutocellus polymorphus</name>
    <dbReference type="NCBI Taxonomy" id="265543"/>
    <lineage>
        <taxon>Eukaryota</taxon>
        <taxon>Sar</taxon>
        <taxon>Stramenopiles</taxon>
        <taxon>Ochrophyta</taxon>
        <taxon>Bacillariophyta</taxon>
        <taxon>Mediophyceae</taxon>
        <taxon>Cymatosirophycidae</taxon>
        <taxon>Cymatosirales</taxon>
        <taxon>Cymatosiraceae</taxon>
        <taxon>Minutocellus</taxon>
    </lineage>
</organism>
<reference evidence="1" key="1">
    <citation type="submission" date="2021-01" db="EMBL/GenBank/DDBJ databases">
        <authorList>
            <person name="Corre E."/>
            <person name="Pelletier E."/>
            <person name="Niang G."/>
            <person name="Scheremetjew M."/>
            <person name="Finn R."/>
            <person name="Kale V."/>
            <person name="Holt S."/>
            <person name="Cochrane G."/>
            <person name="Meng A."/>
            <person name="Brown T."/>
            <person name="Cohen L."/>
        </authorList>
    </citation>
    <scope>NUCLEOTIDE SEQUENCE</scope>
    <source>
        <strain evidence="1">CCMP3303</strain>
    </source>
</reference>
<sequence length="216" mass="23206">MLAIDPMPECGGIGLAHAISAADPYAEWFSFLSRFVRPATLIKAFTETRVLQKVVQFCNEGPGHIATTKWGTTATSGSDMVAVGTAADLDHCLYLHSLSTLRTLLVVTAGSERIFPYQELDTKQSDSLFQSVMMVLAPFVKVLSAGAKEGTAVVDESLAYLCEESSKTVLRGIKQNKDVFVDVFQTIIVPVADEVTTATDGNPSIAAIMRLKLMAG</sequence>
<dbReference type="EMBL" id="HBEJ01016262">
    <property type="protein sequence ID" value="CAD8377383.1"/>
    <property type="molecule type" value="Transcribed_RNA"/>
</dbReference>
<name>A0A7S0AXU1_9STRA</name>
<gene>
    <name evidence="1" type="ORF">MPOL1434_LOCUS9492</name>
</gene>
<evidence type="ECO:0000313" key="1">
    <source>
        <dbReference type="EMBL" id="CAD8377383.1"/>
    </source>
</evidence>
<accession>A0A7S0AXU1</accession>
<protein>
    <submittedName>
        <fullName evidence="1">Uncharacterized protein</fullName>
    </submittedName>
</protein>
<dbReference type="AlphaFoldDB" id="A0A7S0AXU1"/>